<sequence>MRGRDERQFAGGKTAWLAFIILISLVTTLLFPVSTSARLPYSTWFIDQETNRAIKIQPLYVPRQVIGYADIEVPLSAPSDLYITADDHVYVADTGNNRIVVFDEQGRFLRAVGTGEGEGALNAPEGVFVTEAGMIYVADTGNKRVVVYGASGEYVRAFNKPQSLLLPEGYFYVPTKLVVDNRGVMYIVNKDSYQGLLRMNGEGQFTGFFGANKTNVDWLTRLKRTVLNQQQMEKEIAKRPGAIANVTLSGDGFLLTTSFGVDKGEIKKLNAGGADAFLNKTFNEIKLVDTAIDSDRFLYGMNSEFGEMSIYDPYGHVLVYFGDMDKSAHQQGIVNYPTSLAVNSKKELWVADSSLNLLQVYTRTAFGEAFLTAAKLYVEGSYEESKPYWEAVMKQNGMMNLPYNGMGEIALYEKRYKEAMMHFQDSYDAAGYSDAFWNIRYDWIQGNLIYVVVLLILLILLLRFLYKRARVYAGKRSWPAFAVRYGQEAKDAWYLMLHPYEGFYRLKERKVSWSMILTIILLAIVIRLLSIYGMGFIFHPYDLSKVNLVLEVCLLLVPWVTWIIANYLVSAVKGGEGRFREVLQASTYALVPYIVLMIPAILLSNLVVLEERIIVDALIQVMWIWIAVQFFIMTQVIHNFDFLEAVKITAITLFTIVVIWIFIVILSGLSYNLFDFVKQIYREVTFYG</sequence>
<dbReference type="Pfam" id="PF04893">
    <property type="entry name" value="Yip1"/>
    <property type="match status" value="1"/>
</dbReference>
<feature type="transmembrane region" description="Helical" evidence="7">
    <location>
        <begin position="613"/>
        <end position="633"/>
    </location>
</feature>
<dbReference type="Gene3D" id="2.40.10.500">
    <property type="match status" value="1"/>
</dbReference>
<dbReference type="Proteomes" id="UP001519287">
    <property type="component" value="Unassembled WGS sequence"/>
</dbReference>
<comment type="caution">
    <text evidence="9">The sequence shown here is derived from an EMBL/GenBank/DDBJ whole genome shotgun (WGS) entry which is preliminary data.</text>
</comment>
<evidence type="ECO:0000256" key="1">
    <source>
        <dbReference type="ARBA" id="ARBA00004141"/>
    </source>
</evidence>
<evidence type="ECO:0000256" key="3">
    <source>
        <dbReference type="ARBA" id="ARBA00022737"/>
    </source>
</evidence>
<feature type="transmembrane region" description="Helical" evidence="7">
    <location>
        <begin position="645"/>
        <end position="669"/>
    </location>
</feature>
<dbReference type="EMBL" id="JAGGLB010000001">
    <property type="protein sequence ID" value="MBP1988448.1"/>
    <property type="molecule type" value="Genomic_DNA"/>
</dbReference>
<dbReference type="Gene3D" id="2.120.10.30">
    <property type="entry name" value="TolB, C-terminal domain"/>
    <property type="match status" value="1"/>
</dbReference>
<dbReference type="Pfam" id="PF17170">
    <property type="entry name" value="DUF5128"/>
    <property type="match status" value="1"/>
</dbReference>
<dbReference type="PROSITE" id="PS51125">
    <property type="entry name" value="NHL"/>
    <property type="match status" value="2"/>
</dbReference>
<keyword evidence="3" id="KW-0677">Repeat</keyword>
<reference evidence="9 10" key="1">
    <citation type="submission" date="2021-03" db="EMBL/GenBank/DDBJ databases">
        <title>Genomic Encyclopedia of Type Strains, Phase IV (KMG-IV): sequencing the most valuable type-strain genomes for metagenomic binning, comparative biology and taxonomic classification.</title>
        <authorList>
            <person name="Goeker M."/>
        </authorList>
    </citation>
    <scope>NUCLEOTIDE SEQUENCE [LARGE SCALE GENOMIC DNA]</scope>
    <source>
        <strain evidence="9 10">DSM 26048</strain>
    </source>
</reference>
<proteinExistence type="predicted"/>
<protein>
    <submittedName>
        <fullName evidence="9">DNA-binding beta-propeller fold protein YncE</fullName>
    </submittedName>
</protein>
<feature type="transmembrane region" description="Helical" evidence="7">
    <location>
        <begin position="549"/>
        <end position="569"/>
    </location>
</feature>
<dbReference type="PANTHER" id="PTHR24104">
    <property type="entry name" value="E3 UBIQUITIN-PROTEIN LIGASE NHLRC1-RELATED"/>
    <property type="match status" value="1"/>
</dbReference>
<dbReference type="InterPro" id="IPR006977">
    <property type="entry name" value="Yip1_dom"/>
</dbReference>
<feature type="repeat" description="NHL" evidence="6">
    <location>
        <begin position="115"/>
        <end position="151"/>
    </location>
</feature>
<dbReference type="GO" id="GO:0003677">
    <property type="term" value="F:DNA binding"/>
    <property type="evidence" value="ECO:0007669"/>
    <property type="project" value="UniProtKB-KW"/>
</dbReference>
<dbReference type="CDD" id="cd05819">
    <property type="entry name" value="NHL"/>
    <property type="match status" value="1"/>
</dbReference>
<feature type="transmembrane region" description="Helical" evidence="7">
    <location>
        <begin position="515"/>
        <end position="537"/>
    </location>
</feature>
<evidence type="ECO:0000313" key="9">
    <source>
        <dbReference type="EMBL" id="MBP1988448.1"/>
    </source>
</evidence>
<keyword evidence="9" id="KW-0238">DNA-binding</keyword>
<evidence type="ECO:0000256" key="6">
    <source>
        <dbReference type="PROSITE-ProRule" id="PRU00504"/>
    </source>
</evidence>
<gene>
    <name evidence="9" type="ORF">J2Z66_000043</name>
</gene>
<evidence type="ECO:0000256" key="5">
    <source>
        <dbReference type="ARBA" id="ARBA00023136"/>
    </source>
</evidence>
<keyword evidence="4 7" id="KW-1133">Transmembrane helix</keyword>
<feature type="repeat" description="NHL" evidence="6">
    <location>
        <begin position="74"/>
        <end position="105"/>
    </location>
</feature>
<dbReference type="RefSeq" id="WP_209968347.1">
    <property type="nucleotide sequence ID" value="NZ_JAGGLB010000001.1"/>
</dbReference>
<name>A0ABS4ILJ7_9BACL</name>
<keyword evidence="5 7" id="KW-0472">Membrane</keyword>
<feature type="transmembrane region" description="Helical" evidence="7">
    <location>
        <begin position="12"/>
        <end position="33"/>
    </location>
</feature>
<keyword evidence="2 7" id="KW-0812">Transmembrane</keyword>
<evidence type="ECO:0000256" key="2">
    <source>
        <dbReference type="ARBA" id="ARBA00022692"/>
    </source>
</evidence>
<feature type="transmembrane region" description="Helical" evidence="7">
    <location>
        <begin position="590"/>
        <end position="607"/>
    </location>
</feature>
<feature type="domain" description="Yip1" evidence="8">
    <location>
        <begin position="493"/>
        <end position="663"/>
    </location>
</feature>
<dbReference type="InterPro" id="IPR001258">
    <property type="entry name" value="NHL_repeat"/>
</dbReference>
<keyword evidence="10" id="KW-1185">Reference proteome</keyword>
<evidence type="ECO:0000256" key="7">
    <source>
        <dbReference type="SAM" id="Phobius"/>
    </source>
</evidence>
<dbReference type="PANTHER" id="PTHR24104:SF25">
    <property type="entry name" value="PROTEIN LIN-41"/>
    <property type="match status" value="1"/>
</dbReference>
<evidence type="ECO:0000259" key="8">
    <source>
        <dbReference type="Pfam" id="PF04893"/>
    </source>
</evidence>
<feature type="transmembrane region" description="Helical" evidence="7">
    <location>
        <begin position="448"/>
        <end position="466"/>
    </location>
</feature>
<dbReference type="InterPro" id="IPR050952">
    <property type="entry name" value="TRIM-NHL_E3_ligases"/>
</dbReference>
<comment type="subcellular location">
    <subcellularLocation>
        <location evidence="1">Membrane</location>
        <topology evidence="1">Multi-pass membrane protein</topology>
    </subcellularLocation>
</comment>
<dbReference type="SUPFAM" id="SSF101898">
    <property type="entry name" value="NHL repeat"/>
    <property type="match status" value="1"/>
</dbReference>
<evidence type="ECO:0000313" key="10">
    <source>
        <dbReference type="Proteomes" id="UP001519287"/>
    </source>
</evidence>
<evidence type="ECO:0000256" key="4">
    <source>
        <dbReference type="ARBA" id="ARBA00022989"/>
    </source>
</evidence>
<accession>A0ABS4ILJ7</accession>
<organism evidence="9 10">
    <name type="scientific">Paenibacillus eucommiae</name>
    <dbReference type="NCBI Taxonomy" id="1355755"/>
    <lineage>
        <taxon>Bacteria</taxon>
        <taxon>Bacillati</taxon>
        <taxon>Bacillota</taxon>
        <taxon>Bacilli</taxon>
        <taxon>Bacillales</taxon>
        <taxon>Paenibacillaceae</taxon>
        <taxon>Paenibacillus</taxon>
    </lineage>
</organism>
<dbReference type="InterPro" id="IPR011042">
    <property type="entry name" value="6-blade_b-propeller_TolB-like"/>
</dbReference>